<comment type="caution">
    <text evidence="4">The sequence shown here is derived from an EMBL/GenBank/DDBJ whole genome shotgun (WGS) entry which is preliminary data.</text>
</comment>
<dbReference type="Pfam" id="PF11761">
    <property type="entry name" value="CbiG_mid"/>
    <property type="match status" value="1"/>
</dbReference>
<dbReference type="EMBL" id="JPSL02000036">
    <property type="protein sequence ID" value="KIX84720.1"/>
    <property type="molecule type" value="Genomic_DNA"/>
</dbReference>
<dbReference type="Gene3D" id="3.30.420.180">
    <property type="entry name" value="CobE/GbiG C-terminal domain"/>
    <property type="match status" value="1"/>
</dbReference>
<reference evidence="4 5" key="1">
    <citation type="journal article" date="2015" name="Genome Announc.">
        <title>Draft Genome Sequence of the Thermophile Thermus filiformis ATCC 43280, Producer of Carotenoid-(Di)glucoside-Branched Fatty Acid (Di)esters and Source of Hyperthermostable Enzymes of Biotechnological Interest.</title>
        <authorList>
            <person name="Mandelli F."/>
            <person name="Oliveira Ramires B."/>
            <person name="Couger M.B."/>
            <person name="Paixao D.A."/>
            <person name="Camilo C.M."/>
            <person name="Polikarpov I."/>
            <person name="Prade R."/>
            <person name="Riano-Pachon D.M."/>
            <person name="Squina F.M."/>
        </authorList>
    </citation>
    <scope>NUCLEOTIDE SEQUENCE [LARGE SCALE GENOMIC DNA]</scope>
    <source>
        <strain evidence="4 5">ATCC 43280</strain>
    </source>
</reference>
<protein>
    <submittedName>
        <fullName evidence="4">Cobalamin biosynthesis protein CbiG</fullName>
    </submittedName>
</protein>
<dbReference type="SUPFAM" id="SSF159672">
    <property type="entry name" value="CbiG N-terminal domain-like"/>
    <property type="match status" value="1"/>
</dbReference>
<organism evidence="4 5">
    <name type="scientific">Thermus filiformis</name>
    <dbReference type="NCBI Taxonomy" id="276"/>
    <lineage>
        <taxon>Bacteria</taxon>
        <taxon>Thermotogati</taxon>
        <taxon>Deinococcota</taxon>
        <taxon>Deinococci</taxon>
        <taxon>Thermales</taxon>
        <taxon>Thermaceae</taxon>
        <taxon>Thermus</taxon>
    </lineage>
</organism>
<feature type="domain" description="Cobalamin synthesis G N-terminal" evidence="2">
    <location>
        <begin position="60"/>
        <end position="140"/>
    </location>
</feature>
<dbReference type="PANTHER" id="PTHR37477:SF1">
    <property type="entry name" value="COBALT-PRECORRIN-5A HYDROLASE"/>
    <property type="match status" value="1"/>
</dbReference>
<accession>A0A0D6XAD5</accession>
<dbReference type="PANTHER" id="PTHR37477">
    <property type="entry name" value="COBALT-PRECORRIN-5A HYDROLASE"/>
    <property type="match status" value="1"/>
</dbReference>
<dbReference type="GO" id="GO:0009236">
    <property type="term" value="P:cobalamin biosynthetic process"/>
    <property type="evidence" value="ECO:0007669"/>
    <property type="project" value="InterPro"/>
</dbReference>
<dbReference type="STRING" id="276.THFILI_01515"/>
<evidence type="ECO:0000313" key="4">
    <source>
        <dbReference type="EMBL" id="KIX84720.1"/>
    </source>
</evidence>
<dbReference type="RefSeq" id="WP_045245921.1">
    <property type="nucleotide sequence ID" value="NZ_JPSL02000036.1"/>
</dbReference>
<dbReference type="InterPro" id="IPR036518">
    <property type="entry name" value="CobE/GbiG_C_sf"/>
</dbReference>
<evidence type="ECO:0000313" key="5">
    <source>
        <dbReference type="Proteomes" id="UP000030364"/>
    </source>
</evidence>
<dbReference type="Gene3D" id="3.40.50.11220">
    <property type="match status" value="1"/>
</dbReference>
<name>A0A0D6XAD5_THEFI</name>
<dbReference type="AlphaFoldDB" id="A0A0D6XAD5"/>
<dbReference type="InterPro" id="IPR052553">
    <property type="entry name" value="CbiG_hydrolase"/>
</dbReference>
<evidence type="ECO:0000259" key="3">
    <source>
        <dbReference type="Pfam" id="PF11761"/>
    </source>
</evidence>
<evidence type="ECO:0000259" key="2">
    <source>
        <dbReference type="Pfam" id="PF11760"/>
    </source>
</evidence>
<dbReference type="Proteomes" id="UP000030364">
    <property type="component" value="Unassembled WGS sequence"/>
</dbReference>
<evidence type="ECO:0000259" key="1">
    <source>
        <dbReference type="Pfam" id="PF01890"/>
    </source>
</evidence>
<dbReference type="InterPro" id="IPR038029">
    <property type="entry name" value="GbiG_N_sf"/>
</dbReference>
<keyword evidence="5" id="KW-1185">Reference proteome</keyword>
<dbReference type="InterPro" id="IPR002750">
    <property type="entry name" value="CobE/GbiG_C"/>
</dbReference>
<gene>
    <name evidence="4" type="ORF">THFILI_01515</name>
</gene>
<dbReference type="OrthoDB" id="9781023at2"/>
<dbReference type="Pfam" id="PF01890">
    <property type="entry name" value="CbiG_C"/>
    <property type="match status" value="1"/>
</dbReference>
<proteinExistence type="predicted"/>
<feature type="domain" description="Cobalamin biosynthesis central region" evidence="3">
    <location>
        <begin position="145"/>
        <end position="229"/>
    </location>
</feature>
<dbReference type="Pfam" id="PF11760">
    <property type="entry name" value="CbiG_N"/>
    <property type="match status" value="1"/>
</dbReference>
<feature type="domain" description="CobE/GbiG C-terminal" evidence="1">
    <location>
        <begin position="232"/>
        <end position="346"/>
    </location>
</feature>
<dbReference type="InterPro" id="IPR021745">
    <property type="entry name" value="CbiG_mid"/>
</dbReference>
<dbReference type="SUPFAM" id="SSF159664">
    <property type="entry name" value="CobE/GbiG C-terminal domain-like"/>
    <property type="match status" value="1"/>
</dbReference>
<sequence>MPELGPLRPERVAVYTLTLPGLAVAERVRGVLPGSTLYVAAKYQGLAEGAVYFAEPIKDLLQRTWPLHDGHVFVMAAGIVLRAIAPLILDKRVDPAVLVVDLKGRYFVPLLAGHLGGANPLARHLAEALGGEAVLTTGTDSLNAPAPDLLAKALSARVPDWKPLKEVSALLVDGRPVGFYSDCVDLSPLGRYPMVRLLRAPEAEGVEGMVLFTVRKAFSLPVPAFFAHPPALVLGIGCNRGTPLEEIRREVHAFLEEGGFARESLRVLATAELKRDEEGLLAFAEEAGLPLRFYPKEVLNAQPIPNPSEAVFRHTGLWGVAEAAVLAEGARLLVEKTKRGNLTLALGVLPLRLPEEALP</sequence>
<dbReference type="InterPro" id="IPR021744">
    <property type="entry name" value="CbiG_N"/>
</dbReference>